<dbReference type="Proteomes" id="UP000789525">
    <property type="component" value="Unassembled WGS sequence"/>
</dbReference>
<dbReference type="EMBL" id="CAJVPT010010059">
    <property type="protein sequence ID" value="CAG8566726.1"/>
    <property type="molecule type" value="Genomic_DNA"/>
</dbReference>
<evidence type="ECO:0000313" key="2">
    <source>
        <dbReference type="Proteomes" id="UP000789525"/>
    </source>
</evidence>
<proteinExistence type="predicted"/>
<evidence type="ECO:0000313" key="1">
    <source>
        <dbReference type="EMBL" id="CAG8566726.1"/>
    </source>
</evidence>
<protein>
    <submittedName>
        <fullName evidence="1">971_t:CDS:1</fullName>
    </submittedName>
</protein>
<sequence>MDGRIDAIHSVQVMAGTKQGADFDLSPEHVHTSYLLKTFQNNTKNTSFDSKGCEKRATFPSTNFTTSPKKLPRQKQLPCSSMEPSSSKKETSKALSRAMPAVLKSTGQQVGCSILVSRITILVNLSYERIQVLTSLKSSSTKQLNVGRRQSKLTLHLLMRTPQVHTLCPHPHGLNWHWSISSKNSSNTCGSLLNKVTRIAASLAPEDGEIAFNLAAVLEACGQLEAALVQYKRSLEFNVERAEQNIRNVSAKIFGQRLKAAGEDQTSPGSGEANNKKVSS</sequence>
<organism evidence="1 2">
    <name type="scientific">Acaulospora colombiana</name>
    <dbReference type="NCBI Taxonomy" id="27376"/>
    <lineage>
        <taxon>Eukaryota</taxon>
        <taxon>Fungi</taxon>
        <taxon>Fungi incertae sedis</taxon>
        <taxon>Mucoromycota</taxon>
        <taxon>Glomeromycotina</taxon>
        <taxon>Glomeromycetes</taxon>
        <taxon>Diversisporales</taxon>
        <taxon>Acaulosporaceae</taxon>
        <taxon>Acaulospora</taxon>
    </lineage>
</organism>
<comment type="caution">
    <text evidence="1">The sequence shown here is derived from an EMBL/GenBank/DDBJ whole genome shotgun (WGS) entry which is preliminary data.</text>
</comment>
<accession>A0ACA9M355</accession>
<keyword evidence="2" id="KW-1185">Reference proteome</keyword>
<reference evidence="1" key="1">
    <citation type="submission" date="2021-06" db="EMBL/GenBank/DDBJ databases">
        <authorList>
            <person name="Kallberg Y."/>
            <person name="Tangrot J."/>
            <person name="Rosling A."/>
        </authorList>
    </citation>
    <scope>NUCLEOTIDE SEQUENCE</scope>
    <source>
        <strain evidence="1">CL356</strain>
    </source>
</reference>
<gene>
    <name evidence="1" type="ORF">ACOLOM_LOCUS5437</name>
</gene>
<name>A0ACA9M355_9GLOM</name>